<sequence>MKTALNLAYGKNDLQQLDLYLPDQPNGAAIVFAHGGGWFRGDKAHDTDIGNYFAKAGYVTAIPNYRLAPADLYPAAQDDFEAAITWLTNSDYQFDRSRVGLLGASVGGTMTLTASLKLGYPVASWSGVTDFADWMQKHQVVKPAVDGKAELGLTEIHAIHDAFYKYFIQTYLGDLTPAKLTAVNPLNHLSTKLGPTLMYNSIDELTPLPGTLRFVEQAAAFGRDVTLHVVPGSGHARDYTDFALPGTRAFFDYHLLRR</sequence>
<accession>A0A0R1JLZ9</accession>
<dbReference type="Proteomes" id="UP000051804">
    <property type="component" value="Unassembled WGS sequence"/>
</dbReference>
<evidence type="ECO:0000256" key="1">
    <source>
        <dbReference type="ARBA" id="ARBA00022801"/>
    </source>
</evidence>
<dbReference type="Gene3D" id="3.40.50.1820">
    <property type="entry name" value="alpha/beta hydrolase"/>
    <property type="match status" value="1"/>
</dbReference>
<proteinExistence type="predicted"/>
<gene>
    <name evidence="3" type="ORF">FD02_GL001442</name>
</gene>
<keyword evidence="1" id="KW-0378">Hydrolase</keyword>
<dbReference type="InterPro" id="IPR049492">
    <property type="entry name" value="BD-FAE-like_dom"/>
</dbReference>
<comment type="caution">
    <text evidence="3">The sequence shown here is derived from an EMBL/GenBank/DDBJ whole genome shotgun (WGS) entry which is preliminary data.</text>
</comment>
<dbReference type="PANTHER" id="PTHR48081">
    <property type="entry name" value="AB HYDROLASE SUPERFAMILY PROTEIN C4A8.06C"/>
    <property type="match status" value="1"/>
</dbReference>
<dbReference type="RefSeq" id="WP_056950946.1">
    <property type="nucleotide sequence ID" value="NZ_AZDJ01000022.1"/>
</dbReference>
<dbReference type="Pfam" id="PF20434">
    <property type="entry name" value="BD-FAE"/>
    <property type="match status" value="1"/>
</dbReference>
<organism evidence="3 4">
    <name type="scientific">Lacticaseibacillus nasuensis JCM 17158</name>
    <dbReference type="NCBI Taxonomy" id="1291734"/>
    <lineage>
        <taxon>Bacteria</taxon>
        <taxon>Bacillati</taxon>
        <taxon>Bacillota</taxon>
        <taxon>Bacilli</taxon>
        <taxon>Lactobacillales</taxon>
        <taxon>Lactobacillaceae</taxon>
        <taxon>Lacticaseibacillus</taxon>
    </lineage>
</organism>
<feature type="domain" description="BD-FAE-like" evidence="2">
    <location>
        <begin position="17"/>
        <end position="200"/>
    </location>
</feature>
<dbReference type="PATRIC" id="fig|1291734.4.peg.1485"/>
<keyword evidence="4" id="KW-1185">Reference proteome</keyword>
<dbReference type="InterPro" id="IPR029058">
    <property type="entry name" value="AB_hydrolase_fold"/>
</dbReference>
<protein>
    <submittedName>
        <fullName evidence="3">Esterase lipase</fullName>
    </submittedName>
</protein>
<dbReference type="GO" id="GO:0016787">
    <property type="term" value="F:hydrolase activity"/>
    <property type="evidence" value="ECO:0007669"/>
    <property type="project" value="UniProtKB-KW"/>
</dbReference>
<dbReference type="OrthoDB" id="9815425at2"/>
<evidence type="ECO:0000259" key="2">
    <source>
        <dbReference type="Pfam" id="PF20434"/>
    </source>
</evidence>
<dbReference type="EMBL" id="AZDJ01000022">
    <property type="protein sequence ID" value="KRK72470.1"/>
    <property type="molecule type" value="Genomic_DNA"/>
</dbReference>
<name>A0A0R1JLZ9_9LACO</name>
<dbReference type="STRING" id="1291734.FD02_GL001442"/>
<evidence type="ECO:0000313" key="4">
    <source>
        <dbReference type="Proteomes" id="UP000051804"/>
    </source>
</evidence>
<dbReference type="SUPFAM" id="SSF53474">
    <property type="entry name" value="alpha/beta-Hydrolases"/>
    <property type="match status" value="1"/>
</dbReference>
<reference evidence="3 4" key="1">
    <citation type="journal article" date="2015" name="Genome Announc.">
        <title>Expanding the biotechnology potential of lactobacilli through comparative genomics of 213 strains and associated genera.</title>
        <authorList>
            <person name="Sun Z."/>
            <person name="Harris H.M."/>
            <person name="McCann A."/>
            <person name="Guo C."/>
            <person name="Argimon S."/>
            <person name="Zhang W."/>
            <person name="Yang X."/>
            <person name="Jeffery I.B."/>
            <person name="Cooney J.C."/>
            <person name="Kagawa T.F."/>
            <person name="Liu W."/>
            <person name="Song Y."/>
            <person name="Salvetti E."/>
            <person name="Wrobel A."/>
            <person name="Rasinkangas P."/>
            <person name="Parkhill J."/>
            <person name="Rea M.C."/>
            <person name="O'Sullivan O."/>
            <person name="Ritari J."/>
            <person name="Douillard F.P."/>
            <person name="Paul Ross R."/>
            <person name="Yang R."/>
            <person name="Briner A.E."/>
            <person name="Felis G.E."/>
            <person name="de Vos W.M."/>
            <person name="Barrangou R."/>
            <person name="Klaenhammer T.R."/>
            <person name="Caufield P.W."/>
            <person name="Cui Y."/>
            <person name="Zhang H."/>
            <person name="O'Toole P.W."/>
        </authorList>
    </citation>
    <scope>NUCLEOTIDE SEQUENCE [LARGE SCALE GENOMIC DNA]</scope>
    <source>
        <strain evidence="3 4">JCM 17158</strain>
    </source>
</reference>
<dbReference type="InterPro" id="IPR050300">
    <property type="entry name" value="GDXG_lipolytic_enzyme"/>
</dbReference>
<evidence type="ECO:0000313" key="3">
    <source>
        <dbReference type="EMBL" id="KRK72470.1"/>
    </source>
</evidence>
<dbReference type="AlphaFoldDB" id="A0A0R1JLZ9"/>